<comment type="caution">
    <text evidence="2">The sequence shown here is derived from an EMBL/GenBank/DDBJ whole genome shotgun (WGS) entry which is preliminary data.</text>
</comment>
<sequence length="289" mass="31092">MSSSYITSPKAHSSLVKTVKLPTHLSLSADVVLGGTSTMNNTHTIESLLIDITETINHLDLVIWTRNQIESGSVPDAPSLPSGTPSVNFLAVIKDQDQEGKTATLVGRQYMGKNEPAADFEFVGIFEDLPRWENWRFSGVGSVVSGEGLFNRVREDGLLEVLMRRCTLVCDATAPVRQALGIGAGSPKGKVNALLKAHQLLQKNKQGTLQASSKDNENDDDSDTSKSSDQSSMLDSKLKARNLDNATDGEKEVSGKSAPAGPMPSTHTTHQEHAAATTGLLTRKRARNE</sequence>
<proteinExistence type="predicted"/>
<name>A0AAN6G868_9BASI</name>
<feature type="region of interest" description="Disordered" evidence="1">
    <location>
        <begin position="204"/>
        <end position="289"/>
    </location>
</feature>
<feature type="compositionally biased region" description="Low complexity" evidence="1">
    <location>
        <begin position="225"/>
        <end position="235"/>
    </location>
</feature>
<accession>A0AAN6G868</accession>
<protein>
    <submittedName>
        <fullName evidence="2">Uncharacterized protein</fullName>
    </submittedName>
</protein>
<organism evidence="2 3">
    <name type="scientific">Tilletia horrida</name>
    <dbReference type="NCBI Taxonomy" id="155126"/>
    <lineage>
        <taxon>Eukaryota</taxon>
        <taxon>Fungi</taxon>
        <taxon>Dikarya</taxon>
        <taxon>Basidiomycota</taxon>
        <taxon>Ustilaginomycotina</taxon>
        <taxon>Exobasidiomycetes</taxon>
        <taxon>Tilletiales</taxon>
        <taxon>Tilletiaceae</taxon>
        <taxon>Tilletia</taxon>
    </lineage>
</organism>
<keyword evidence="3" id="KW-1185">Reference proteome</keyword>
<evidence type="ECO:0000313" key="3">
    <source>
        <dbReference type="Proteomes" id="UP001176521"/>
    </source>
</evidence>
<evidence type="ECO:0000313" key="2">
    <source>
        <dbReference type="EMBL" id="KAK0526376.1"/>
    </source>
</evidence>
<dbReference type="EMBL" id="JAPDMQ010000357">
    <property type="protein sequence ID" value="KAK0526376.1"/>
    <property type="molecule type" value="Genomic_DNA"/>
</dbReference>
<dbReference type="Proteomes" id="UP001176521">
    <property type="component" value="Unassembled WGS sequence"/>
</dbReference>
<dbReference type="AlphaFoldDB" id="A0AAN6G868"/>
<evidence type="ECO:0000256" key="1">
    <source>
        <dbReference type="SAM" id="MobiDB-lite"/>
    </source>
</evidence>
<reference evidence="2" key="1">
    <citation type="journal article" date="2023" name="PhytoFront">
        <title>Draft Genome Resources of Seven Strains of Tilletia horrida, Causal Agent of Kernel Smut of Rice.</title>
        <authorList>
            <person name="Khanal S."/>
            <person name="Antony Babu S."/>
            <person name="Zhou X.G."/>
        </authorList>
    </citation>
    <scope>NUCLEOTIDE SEQUENCE</scope>
    <source>
        <strain evidence="2">TX3</strain>
    </source>
</reference>
<feature type="compositionally biased region" description="Basic and acidic residues" evidence="1">
    <location>
        <begin position="236"/>
        <end position="254"/>
    </location>
</feature>
<gene>
    <name evidence="2" type="ORF">OC842_005206</name>
</gene>